<accession>A0A9X1FW78</accession>
<dbReference type="InterPro" id="IPR001173">
    <property type="entry name" value="Glyco_trans_2-like"/>
</dbReference>
<gene>
    <name evidence="3" type="ORF">KX928_14060</name>
</gene>
<dbReference type="RefSeq" id="WP_219503679.1">
    <property type="nucleotide sequence ID" value="NZ_JAHXDN010000003.1"/>
</dbReference>
<keyword evidence="3" id="KW-0328">Glycosyltransferase</keyword>
<dbReference type="EC" id="2.4.-.-" evidence="3"/>
<name>A0A9X1FW78_9RHOB</name>
<dbReference type="Pfam" id="PF00535">
    <property type="entry name" value="Glycos_transf_2"/>
    <property type="match status" value="1"/>
</dbReference>
<evidence type="ECO:0000313" key="4">
    <source>
        <dbReference type="Proteomes" id="UP001138661"/>
    </source>
</evidence>
<evidence type="ECO:0000313" key="3">
    <source>
        <dbReference type="EMBL" id="MBW4708909.1"/>
    </source>
</evidence>
<reference evidence="3" key="1">
    <citation type="submission" date="2021-07" db="EMBL/GenBank/DDBJ databases">
        <title>Roseobacter insulae sp. nov., isolated from a tidal flat.</title>
        <authorList>
            <person name="Park S."/>
            <person name="Yoon J.-H."/>
        </authorList>
    </citation>
    <scope>NUCLEOTIDE SEQUENCE</scope>
    <source>
        <strain evidence="3">YSTF-M11</strain>
    </source>
</reference>
<organism evidence="3 4">
    <name type="scientific">Roseobacter insulae</name>
    <dbReference type="NCBI Taxonomy" id="2859783"/>
    <lineage>
        <taxon>Bacteria</taxon>
        <taxon>Pseudomonadati</taxon>
        <taxon>Pseudomonadota</taxon>
        <taxon>Alphaproteobacteria</taxon>
        <taxon>Rhodobacterales</taxon>
        <taxon>Roseobacteraceae</taxon>
        <taxon>Roseobacter</taxon>
    </lineage>
</organism>
<proteinExistence type="predicted"/>
<dbReference type="PANTHER" id="PTHR43685:SF3">
    <property type="entry name" value="SLR2126 PROTEIN"/>
    <property type="match status" value="1"/>
</dbReference>
<dbReference type="InterPro" id="IPR050834">
    <property type="entry name" value="Glycosyltransf_2"/>
</dbReference>
<dbReference type="PANTHER" id="PTHR43685">
    <property type="entry name" value="GLYCOSYLTRANSFERASE"/>
    <property type="match status" value="1"/>
</dbReference>
<sequence length="320" mass="34598">MPSVSFVIPAHQAASTLPRCLAAVLSTGVTADQVLVVDDGSTDETGALASQAGVNIVRNPTALRPARARNEGVKHTEADVVFFVDADVVVKPDVLDKMAAHFSDPSVTAVIGSYDDAPPDVSIVSRYRNLLHFFVHQKADRNAETFWTGIGAVRKEAFLEAGGFDSDWENIEDVEFGLRLKAKGGHILLDPTIQGTHLKEWTMHSMFRTDLWGRAVPWTQLIRAGRMPANQLNTSVAHKISAISVAVFAVSILAAVIWPSALIVAGASIVSFLAVNRRFLSELHRIGGARLAFGAIPYHAAHYVAALCGYAYARFFPNRG</sequence>
<dbReference type="AlphaFoldDB" id="A0A9X1FW78"/>
<evidence type="ECO:0000256" key="1">
    <source>
        <dbReference type="SAM" id="Phobius"/>
    </source>
</evidence>
<feature type="transmembrane region" description="Helical" evidence="1">
    <location>
        <begin position="242"/>
        <end position="275"/>
    </location>
</feature>
<keyword evidence="1" id="KW-0472">Membrane</keyword>
<keyword evidence="1" id="KW-1133">Transmembrane helix</keyword>
<protein>
    <submittedName>
        <fullName evidence="3">Glycosyltransferase</fullName>
        <ecNumber evidence="3">2.4.-.-</ecNumber>
    </submittedName>
</protein>
<evidence type="ECO:0000259" key="2">
    <source>
        <dbReference type="Pfam" id="PF00535"/>
    </source>
</evidence>
<feature type="domain" description="Glycosyltransferase 2-like" evidence="2">
    <location>
        <begin position="5"/>
        <end position="158"/>
    </location>
</feature>
<dbReference type="GO" id="GO:0016757">
    <property type="term" value="F:glycosyltransferase activity"/>
    <property type="evidence" value="ECO:0007669"/>
    <property type="project" value="UniProtKB-KW"/>
</dbReference>
<keyword evidence="1" id="KW-0812">Transmembrane</keyword>
<comment type="caution">
    <text evidence="3">The sequence shown here is derived from an EMBL/GenBank/DDBJ whole genome shotgun (WGS) entry which is preliminary data.</text>
</comment>
<dbReference type="Proteomes" id="UP001138661">
    <property type="component" value="Unassembled WGS sequence"/>
</dbReference>
<dbReference type="EMBL" id="JAHXDN010000003">
    <property type="protein sequence ID" value="MBW4708909.1"/>
    <property type="molecule type" value="Genomic_DNA"/>
</dbReference>
<keyword evidence="4" id="KW-1185">Reference proteome</keyword>
<keyword evidence="3" id="KW-0808">Transferase</keyword>